<dbReference type="Pfam" id="PF00246">
    <property type="entry name" value="Peptidase_M14"/>
    <property type="match status" value="1"/>
</dbReference>
<dbReference type="PANTHER" id="PTHR11705">
    <property type="entry name" value="PROTEASE FAMILY M14 CARBOXYPEPTIDASE A,B"/>
    <property type="match status" value="1"/>
</dbReference>
<organism evidence="5 6">
    <name type="scientific">Durusdinium trenchii</name>
    <dbReference type="NCBI Taxonomy" id="1381693"/>
    <lineage>
        <taxon>Eukaryota</taxon>
        <taxon>Sar</taxon>
        <taxon>Alveolata</taxon>
        <taxon>Dinophyceae</taxon>
        <taxon>Suessiales</taxon>
        <taxon>Symbiodiniaceae</taxon>
        <taxon>Durusdinium</taxon>
    </lineage>
</organism>
<comment type="cofactor">
    <cofactor evidence="1">
        <name>Zn(2+)</name>
        <dbReference type="ChEBI" id="CHEBI:29105"/>
    </cofactor>
</comment>
<dbReference type="CDD" id="cd06227">
    <property type="entry name" value="M14-CPA-like"/>
    <property type="match status" value="1"/>
</dbReference>
<comment type="similarity">
    <text evidence="2 3">Belongs to the peptidase M14 family.</text>
</comment>
<accession>A0ABP0ICM0</accession>
<feature type="active site" description="Proton donor/acceptor" evidence="3">
    <location>
        <position position="279"/>
    </location>
</feature>
<evidence type="ECO:0000313" key="5">
    <source>
        <dbReference type="EMBL" id="CAK9000330.1"/>
    </source>
</evidence>
<sequence length="367" mass="41611">MKLLLSFVLGVSAVNVKGHLRHDTGRLQSEFPFYHTSEELEAQARHLVSKCKVHAELQTVKQDYVSIDEIRIKKTQNGAPKNRVSLLFGEHSRELIGPETGLMLLKMLCGEIEEKLLDEALKDSEFQLILNANPVSRARVEAGEYCLRENPHGVDLNRNWDEKWNLGSTASSDNQFHGQRPFSEPETQLVRDLITGFQPTTFLSVHSGTLGMYMPWAYDSQHLAKRNRGPMLSVLEELDSSHCKCPFGAAGKEVGYDCPGTSFDWVYDHLKAPFSFAWEIYADPLEREGLRRRWEEKVASMQTSEHPSFALMELYSGMQTDFMGTAPTLLSDCFSSFNPGREEEYNATVTNWARSYLNLAIKTSPHV</sequence>
<keyword evidence="6" id="KW-1185">Reference proteome</keyword>
<reference evidence="5 6" key="1">
    <citation type="submission" date="2024-02" db="EMBL/GenBank/DDBJ databases">
        <authorList>
            <person name="Chen Y."/>
            <person name="Shah S."/>
            <person name="Dougan E. K."/>
            <person name="Thang M."/>
            <person name="Chan C."/>
        </authorList>
    </citation>
    <scope>NUCLEOTIDE SEQUENCE [LARGE SCALE GENOMIC DNA]</scope>
</reference>
<gene>
    <name evidence="5" type="ORF">CCMP2556_LOCUS6027</name>
</gene>
<protein>
    <recommendedName>
        <fullName evidence="4">Peptidase M14 domain-containing protein</fullName>
    </recommendedName>
</protein>
<dbReference type="SMART" id="SM00631">
    <property type="entry name" value="Zn_pept"/>
    <property type="match status" value="1"/>
</dbReference>
<proteinExistence type="inferred from homology"/>
<dbReference type="InterPro" id="IPR034269">
    <property type="entry name" value="At5g42320_M14_CPD"/>
</dbReference>
<dbReference type="PANTHER" id="PTHR11705:SF119">
    <property type="entry name" value="OS02G0119300 PROTEIN"/>
    <property type="match status" value="1"/>
</dbReference>
<dbReference type="Gene3D" id="3.40.630.10">
    <property type="entry name" value="Zn peptidases"/>
    <property type="match status" value="1"/>
</dbReference>
<comment type="caution">
    <text evidence="5">The sequence shown here is derived from an EMBL/GenBank/DDBJ whole genome shotgun (WGS) entry which is preliminary data.</text>
</comment>
<dbReference type="PROSITE" id="PS52035">
    <property type="entry name" value="PEPTIDASE_M14"/>
    <property type="match status" value="1"/>
</dbReference>
<dbReference type="InterPro" id="IPR000834">
    <property type="entry name" value="Peptidase_M14"/>
</dbReference>
<dbReference type="SUPFAM" id="SSF53187">
    <property type="entry name" value="Zn-dependent exopeptidases"/>
    <property type="match status" value="1"/>
</dbReference>
<dbReference type="GO" id="GO:0004180">
    <property type="term" value="F:carboxypeptidase activity"/>
    <property type="evidence" value="ECO:0007669"/>
    <property type="project" value="UniProtKB-KW"/>
</dbReference>
<evidence type="ECO:0000313" key="6">
    <source>
        <dbReference type="Proteomes" id="UP001642484"/>
    </source>
</evidence>
<evidence type="ECO:0000256" key="2">
    <source>
        <dbReference type="ARBA" id="ARBA00005988"/>
    </source>
</evidence>
<dbReference type="EMBL" id="CAXAMN010002581">
    <property type="protein sequence ID" value="CAK9000330.1"/>
    <property type="molecule type" value="Genomic_DNA"/>
</dbReference>
<name>A0ABP0ICM0_9DINO</name>
<evidence type="ECO:0000259" key="4">
    <source>
        <dbReference type="PROSITE" id="PS52035"/>
    </source>
</evidence>
<feature type="domain" description="Peptidase M14" evidence="4">
    <location>
        <begin position="33"/>
        <end position="308"/>
    </location>
</feature>
<evidence type="ECO:0000256" key="3">
    <source>
        <dbReference type="PROSITE-ProRule" id="PRU01379"/>
    </source>
</evidence>
<evidence type="ECO:0000256" key="1">
    <source>
        <dbReference type="ARBA" id="ARBA00001947"/>
    </source>
</evidence>
<dbReference type="Proteomes" id="UP001642484">
    <property type="component" value="Unassembled WGS sequence"/>
</dbReference>